<dbReference type="AlphaFoldDB" id="A0A5B7GNT7"/>
<keyword evidence="2" id="KW-1185">Reference proteome</keyword>
<reference evidence="1 2" key="1">
    <citation type="submission" date="2019-05" db="EMBL/GenBank/DDBJ databases">
        <title>Another draft genome of Portunus trituberculatus and its Hox gene families provides insights of decapod evolution.</title>
        <authorList>
            <person name="Jeong J.-H."/>
            <person name="Song I."/>
            <person name="Kim S."/>
            <person name="Choi T."/>
            <person name="Kim D."/>
            <person name="Ryu S."/>
            <person name="Kim W."/>
        </authorList>
    </citation>
    <scope>NUCLEOTIDE SEQUENCE [LARGE SCALE GENOMIC DNA]</scope>
    <source>
        <tissue evidence="1">Muscle</tissue>
    </source>
</reference>
<protein>
    <submittedName>
        <fullName evidence="1">Uncharacterized protein</fullName>
    </submittedName>
</protein>
<dbReference type="Proteomes" id="UP000324222">
    <property type="component" value="Unassembled WGS sequence"/>
</dbReference>
<comment type="caution">
    <text evidence="1">The sequence shown here is derived from an EMBL/GenBank/DDBJ whole genome shotgun (WGS) entry which is preliminary data.</text>
</comment>
<proteinExistence type="predicted"/>
<gene>
    <name evidence="1" type="ORF">E2C01_054497</name>
</gene>
<evidence type="ECO:0000313" key="2">
    <source>
        <dbReference type="Proteomes" id="UP000324222"/>
    </source>
</evidence>
<dbReference type="EMBL" id="VSRR010017531">
    <property type="protein sequence ID" value="MPC60452.1"/>
    <property type="molecule type" value="Genomic_DNA"/>
</dbReference>
<name>A0A5B7GNT7_PORTR</name>
<accession>A0A5B7GNT7</accession>
<organism evidence="1 2">
    <name type="scientific">Portunus trituberculatus</name>
    <name type="common">Swimming crab</name>
    <name type="synonym">Neptunus trituberculatus</name>
    <dbReference type="NCBI Taxonomy" id="210409"/>
    <lineage>
        <taxon>Eukaryota</taxon>
        <taxon>Metazoa</taxon>
        <taxon>Ecdysozoa</taxon>
        <taxon>Arthropoda</taxon>
        <taxon>Crustacea</taxon>
        <taxon>Multicrustacea</taxon>
        <taxon>Malacostraca</taxon>
        <taxon>Eumalacostraca</taxon>
        <taxon>Eucarida</taxon>
        <taxon>Decapoda</taxon>
        <taxon>Pleocyemata</taxon>
        <taxon>Brachyura</taxon>
        <taxon>Eubrachyura</taxon>
        <taxon>Portunoidea</taxon>
        <taxon>Portunidae</taxon>
        <taxon>Portuninae</taxon>
        <taxon>Portunus</taxon>
    </lineage>
</organism>
<evidence type="ECO:0000313" key="1">
    <source>
        <dbReference type="EMBL" id="MPC60452.1"/>
    </source>
</evidence>
<sequence>MMVRYDEGGEARRKELMAVLLPVFLWQESCEPNGRGGRRVLERWVLCPAIKPLFPFHNLPDAPPAPSHPATTAHLTITYTHAAVCGFRVGTVRNDEL</sequence>